<dbReference type="Proteomes" id="UP000271683">
    <property type="component" value="Unassembled WGS sequence"/>
</dbReference>
<dbReference type="Pfam" id="PF00685">
    <property type="entry name" value="Sulfotransfer_1"/>
    <property type="match status" value="1"/>
</dbReference>
<dbReference type="GO" id="GO:0008146">
    <property type="term" value="F:sulfotransferase activity"/>
    <property type="evidence" value="ECO:0007669"/>
    <property type="project" value="InterPro"/>
</dbReference>
<feature type="domain" description="Sulfotransferase" evidence="3">
    <location>
        <begin position="121"/>
        <end position="275"/>
    </location>
</feature>
<organism evidence="4 5">
    <name type="scientific">Couchioplanes caeruleus</name>
    <dbReference type="NCBI Taxonomy" id="56438"/>
    <lineage>
        <taxon>Bacteria</taxon>
        <taxon>Bacillati</taxon>
        <taxon>Actinomycetota</taxon>
        <taxon>Actinomycetes</taxon>
        <taxon>Micromonosporales</taxon>
        <taxon>Micromonosporaceae</taxon>
        <taxon>Couchioplanes</taxon>
    </lineage>
</organism>
<dbReference type="PANTHER" id="PTHR11783">
    <property type="entry name" value="SULFOTRANSFERASE SULT"/>
    <property type="match status" value="1"/>
</dbReference>
<dbReference type="SUPFAM" id="SSF52540">
    <property type="entry name" value="P-loop containing nucleoside triphosphate hydrolases"/>
    <property type="match status" value="1"/>
</dbReference>
<reference evidence="4 5" key="1">
    <citation type="submission" date="2018-11" db="EMBL/GenBank/DDBJ databases">
        <title>Sequencing the genomes of 1000 actinobacteria strains.</title>
        <authorList>
            <person name="Klenk H.-P."/>
        </authorList>
    </citation>
    <scope>NUCLEOTIDE SEQUENCE [LARGE SCALE GENOMIC DNA]</scope>
    <source>
        <strain evidence="4 5">DSM 43634</strain>
    </source>
</reference>
<dbReference type="InterPro" id="IPR027417">
    <property type="entry name" value="P-loop_NTPase"/>
</dbReference>
<evidence type="ECO:0000259" key="3">
    <source>
        <dbReference type="Pfam" id="PF00685"/>
    </source>
</evidence>
<dbReference type="InterPro" id="IPR000863">
    <property type="entry name" value="Sulfotransferase_dom"/>
</dbReference>
<comment type="caution">
    <text evidence="4">The sequence shown here is derived from an EMBL/GenBank/DDBJ whole genome shotgun (WGS) entry which is preliminary data.</text>
</comment>
<name>A0A3N1GF83_9ACTN</name>
<accession>A0A3N1GF83</accession>
<evidence type="ECO:0000313" key="4">
    <source>
        <dbReference type="EMBL" id="ROP28865.1"/>
    </source>
</evidence>
<sequence length="294" mass="34147">MLNRTVMYAKQHTPNSMRVVMRRTMLEAHNTRLRLTVPVVSRCEYVNIYHCAVRKTASQWIKALFSDPIVYRHSGLLTYDPRFYNWSHPQVCPRDRVALSLFFSRERFDAIPKPEEHRAFFVLRDPRDMVVSSYFSTRKSHAPMGDIPKVRKELEERPFKDGMLYLIHHLAKKGTFKALRSWATAPDDGAVQLFRYEDLTGPGQREQVDRLMRHCGIVIPQPELTTLLSRYSFSEMNSRAGAGTVSHYRKGQPGDWRNHFDDDIQEAFAKATGDLIDLLGYAERRSGPRTSERV</sequence>
<gene>
    <name evidence="4" type="ORF">EDD30_1643</name>
</gene>
<keyword evidence="2 4" id="KW-0808">Transferase</keyword>
<evidence type="ECO:0000256" key="2">
    <source>
        <dbReference type="ARBA" id="ARBA00022679"/>
    </source>
</evidence>
<evidence type="ECO:0000313" key="5">
    <source>
        <dbReference type="Proteomes" id="UP000271683"/>
    </source>
</evidence>
<dbReference type="OrthoDB" id="9804504at2"/>
<dbReference type="Gene3D" id="3.40.50.300">
    <property type="entry name" value="P-loop containing nucleotide triphosphate hydrolases"/>
    <property type="match status" value="1"/>
</dbReference>
<dbReference type="EMBL" id="RJKL01000001">
    <property type="protein sequence ID" value="ROP28865.1"/>
    <property type="molecule type" value="Genomic_DNA"/>
</dbReference>
<proteinExistence type="inferred from homology"/>
<dbReference type="AlphaFoldDB" id="A0A3N1GF83"/>
<comment type="similarity">
    <text evidence="1">Belongs to the sulfotransferase 1 family.</text>
</comment>
<protein>
    <submittedName>
        <fullName evidence="4">Sulfotransferase domain-containing protein</fullName>
    </submittedName>
</protein>
<evidence type="ECO:0000256" key="1">
    <source>
        <dbReference type="ARBA" id="ARBA00005771"/>
    </source>
</evidence>
<dbReference type="RefSeq" id="WP_123678170.1">
    <property type="nucleotide sequence ID" value="NZ_RJKL01000001.1"/>
</dbReference>